<dbReference type="RefSeq" id="WP_267768415.1">
    <property type="nucleotide sequence ID" value="NZ_JAPNKE010000002.1"/>
</dbReference>
<accession>A0A9X3IWC3</accession>
<gene>
    <name evidence="1" type="ORF">OV079_12135</name>
</gene>
<name>A0A9X3IWC3_9BACT</name>
<reference evidence="1" key="1">
    <citation type="submission" date="2022-11" db="EMBL/GenBank/DDBJ databases">
        <title>Minimal conservation of predation-associated metabolite biosynthetic gene clusters underscores biosynthetic potential of Myxococcota including descriptions for ten novel species: Archangium lansinium sp. nov., Myxococcus landrumus sp. nov., Nannocystis bai.</title>
        <authorList>
            <person name="Ahearne A."/>
            <person name="Stevens C."/>
            <person name="Phillips K."/>
        </authorList>
    </citation>
    <scope>NUCLEOTIDE SEQUENCE</scope>
    <source>
        <strain evidence="1">Na p29</strain>
    </source>
</reference>
<evidence type="ECO:0000313" key="2">
    <source>
        <dbReference type="Proteomes" id="UP001150924"/>
    </source>
</evidence>
<dbReference type="Proteomes" id="UP001150924">
    <property type="component" value="Unassembled WGS sequence"/>
</dbReference>
<dbReference type="EMBL" id="JAPNKE010000002">
    <property type="protein sequence ID" value="MCY1006296.1"/>
    <property type="molecule type" value="Genomic_DNA"/>
</dbReference>
<organism evidence="1 2">
    <name type="scientific">Nannocystis pusilla</name>
    <dbReference type="NCBI Taxonomy" id="889268"/>
    <lineage>
        <taxon>Bacteria</taxon>
        <taxon>Pseudomonadati</taxon>
        <taxon>Myxococcota</taxon>
        <taxon>Polyangia</taxon>
        <taxon>Nannocystales</taxon>
        <taxon>Nannocystaceae</taxon>
        <taxon>Nannocystis</taxon>
    </lineage>
</organism>
<sequence length="55" mass="6019">MTTPESNSSRSVTIRAENLSKIYGDFAALHSVTFEVRRAPSPRSSAPTAPASRRR</sequence>
<dbReference type="AlphaFoldDB" id="A0A9X3IWC3"/>
<comment type="caution">
    <text evidence="1">The sequence shown here is derived from an EMBL/GenBank/DDBJ whole genome shotgun (WGS) entry which is preliminary data.</text>
</comment>
<proteinExistence type="predicted"/>
<keyword evidence="2" id="KW-1185">Reference proteome</keyword>
<protein>
    <submittedName>
        <fullName evidence="1">Uncharacterized protein</fullName>
    </submittedName>
</protein>
<evidence type="ECO:0000313" key="1">
    <source>
        <dbReference type="EMBL" id="MCY1006296.1"/>
    </source>
</evidence>